<dbReference type="GO" id="GO:0004867">
    <property type="term" value="F:serine-type endopeptidase inhibitor activity"/>
    <property type="evidence" value="ECO:0007669"/>
    <property type="project" value="UniProtKB-KW"/>
</dbReference>
<reference evidence="6" key="1">
    <citation type="journal article" date="2016" name="Insect Biochem. Mol. Biol.">
        <title>Multifaceted biological insights from a draft genome sequence of the tobacco hornworm moth, Manduca sexta.</title>
        <authorList>
            <person name="Kanost M.R."/>
            <person name="Arrese E.L."/>
            <person name="Cao X."/>
            <person name="Chen Y.R."/>
            <person name="Chellapilla S."/>
            <person name="Goldsmith M.R."/>
            <person name="Grosse-Wilde E."/>
            <person name="Heckel D.G."/>
            <person name="Herndon N."/>
            <person name="Jiang H."/>
            <person name="Papanicolaou A."/>
            <person name="Qu J."/>
            <person name="Soulages J.L."/>
            <person name="Vogel H."/>
            <person name="Walters J."/>
            <person name="Waterhouse R.M."/>
            <person name="Ahn S.J."/>
            <person name="Almeida F.C."/>
            <person name="An C."/>
            <person name="Aqrawi P."/>
            <person name="Bretschneider A."/>
            <person name="Bryant W.B."/>
            <person name="Bucks S."/>
            <person name="Chao H."/>
            <person name="Chevignon G."/>
            <person name="Christen J.M."/>
            <person name="Clarke D.F."/>
            <person name="Dittmer N.T."/>
            <person name="Ferguson L.C.F."/>
            <person name="Garavelou S."/>
            <person name="Gordon K.H.J."/>
            <person name="Gunaratna R.T."/>
            <person name="Han Y."/>
            <person name="Hauser F."/>
            <person name="He Y."/>
            <person name="Heidel-Fischer H."/>
            <person name="Hirsh A."/>
            <person name="Hu Y."/>
            <person name="Jiang H."/>
            <person name="Kalra D."/>
            <person name="Klinner C."/>
            <person name="Konig C."/>
            <person name="Kovar C."/>
            <person name="Kroll A.R."/>
            <person name="Kuwar S.S."/>
            <person name="Lee S.L."/>
            <person name="Lehman R."/>
            <person name="Li K."/>
            <person name="Li Z."/>
            <person name="Liang H."/>
            <person name="Lovelace S."/>
            <person name="Lu Z."/>
            <person name="Mansfield J.H."/>
            <person name="McCulloch K.J."/>
            <person name="Mathew T."/>
            <person name="Morton B."/>
            <person name="Muzny D.M."/>
            <person name="Neunemann D."/>
            <person name="Ongeri F."/>
            <person name="Pauchet Y."/>
            <person name="Pu L.L."/>
            <person name="Pyrousis I."/>
            <person name="Rao X.J."/>
            <person name="Redding A."/>
            <person name="Roesel C."/>
            <person name="Sanchez-Gracia A."/>
            <person name="Schaack S."/>
            <person name="Shukla A."/>
            <person name="Tetreau G."/>
            <person name="Wang Y."/>
            <person name="Xiong G.H."/>
            <person name="Traut W."/>
            <person name="Walsh T.K."/>
            <person name="Worley K.C."/>
            <person name="Wu D."/>
            <person name="Wu W."/>
            <person name="Wu Y.Q."/>
            <person name="Zhang X."/>
            <person name="Zou Z."/>
            <person name="Zucker H."/>
            <person name="Briscoe A.D."/>
            <person name="Burmester T."/>
            <person name="Clem R.J."/>
            <person name="Feyereisen R."/>
            <person name="Grimmelikhuijzen C.J.P."/>
            <person name="Hamodrakas S.J."/>
            <person name="Hansson B.S."/>
            <person name="Huguet E."/>
            <person name="Jermiin L.S."/>
            <person name="Lan Q."/>
            <person name="Lehman H.K."/>
            <person name="Lorenzen M."/>
            <person name="Merzendorfer H."/>
            <person name="Michalopoulos I."/>
            <person name="Morton D.B."/>
            <person name="Muthukrishnan S."/>
            <person name="Oakeshott J.G."/>
            <person name="Palmer W."/>
            <person name="Park Y."/>
            <person name="Passarelli A.L."/>
            <person name="Rozas J."/>
            <person name="Schwartz L.M."/>
            <person name="Smith W."/>
            <person name="Southgate A."/>
            <person name="Vilcinskas A."/>
            <person name="Vogt R."/>
            <person name="Wang P."/>
            <person name="Werren J."/>
            <person name="Yu X.Q."/>
            <person name="Zhou J.J."/>
            <person name="Brown S.J."/>
            <person name="Scherer S.E."/>
            <person name="Richards S."/>
            <person name="Blissard G.W."/>
        </authorList>
    </citation>
    <scope>NUCLEOTIDE SEQUENCE</scope>
</reference>
<dbReference type="InterPro" id="IPR036880">
    <property type="entry name" value="Kunitz_BPTI_sf"/>
</dbReference>
<dbReference type="InterPro" id="IPR020901">
    <property type="entry name" value="Prtase_inh_Kunz-CS"/>
</dbReference>
<evidence type="ECO:0000313" key="7">
    <source>
        <dbReference type="Proteomes" id="UP000791440"/>
    </source>
</evidence>
<dbReference type="PROSITE" id="PS50279">
    <property type="entry name" value="BPTI_KUNITZ_2"/>
    <property type="match status" value="1"/>
</dbReference>
<dbReference type="Proteomes" id="UP000791440">
    <property type="component" value="Unassembled WGS sequence"/>
</dbReference>
<keyword evidence="4" id="KW-0732">Signal</keyword>
<evidence type="ECO:0000256" key="4">
    <source>
        <dbReference type="SAM" id="SignalP"/>
    </source>
</evidence>
<gene>
    <name evidence="6" type="ORF">O3G_MSEX003795</name>
</gene>
<keyword evidence="2" id="KW-0722">Serine protease inhibitor</keyword>
<proteinExistence type="predicted"/>
<name>A0A922CFM6_MANSE</name>
<protein>
    <recommendedName>
        <fullName evidence="5">BPTI/Kunitz inhibitor domain-containing protein</fullName>
    </recommendedName>
</protein>
<dbReference type="CDD" id="cd00109">
    <property type="entry name" value="Kunitz-type"/>
    <property type="match status" value="1"/>
</dbReference>
<dbReference type="AlphaFoldDB" id="A0A922CFM6"/>
<keyword evidence="7" id="KW-1185">Reference proteome</keyword>
<dbReference type="PROSITE" id="PS00280">
    <property type="entry name" value="BPTI_KUNITZ_1"/>
    <property type="match status" value="1"/>
</dbReference>
<reference evidence="6" key="2">
    <citation type="submission" date="2020-12" db="EMBL/GenBank/DDBJ databases">
        <authorList>
            <person name="Kanost M."/>
        </authorList>
    </citation>
    <scope>NUCLEOTIDE SEQUENCE</scope>
</reference>
<keyword evidence="3" id="KW-1015">Disulfide bond</keyword>
<comment type="caution">
    <text evidence="6">The sequence shown here is derived from an EMBL/GenBank/DDBJ whole genome shotgun (WGS) entry which is preliminary data.</text>
</comment>
<dbReference type="EMBL" id="JH668317">
    <property type="protein sequence ID" value="KAG6445190.1"/>
    <property type="molecule type" value="Genomic_DNA"/>
</dbReference>
<dbReference type="InterPro" id="IPR002223">
    <property type="entry name" value="Kunitz_BPTI"/>
</dbReference>
<evidence type="ECO:0000313" key="6">
    <source>
        <dbReference type="EMBL" id="KAG6445190.1"/>
    </source>
</evidence>
<feature type="chain" id="PRO_5038324587" description="BPTI/Kunitz inhibitor domain-containing protein" evidence="4">
    <location>
        <begin position="19"/>
        <end position="74"/>
    </location>
</feature>
<evidence type="ECO:0000256" key="1">
    <source>
        <dbReference type="ARBA" id="ARBA00022690"/>
    </source>
</evidence>
<dbReference type="Pfam" id="PF00014">
    <property type="entry name" value="Kunitz_BPTI"/>
    <property type="match status" value="1"/>
</dbReference>
<dbReference type="FunFam" id="4.10.410.10:FF:000020">
    <property type="entry name" value="Collagen, type VI, alpha 3"/>
    <property type="match status" value="1"/>
</dbReference>
<dbReference type="Gene3D" id="4.10.410.10">
    <property type="entry name" value="Pancreatic trypsin inhibitor Kunitz domain"/>
    <property type="match status" value="1"/>
</dbReference>
<organism evidence="6 7">
    <name type="scientific">Manduca sexta</name>
    <name type="common">Tobacco hawkmoth</name>
    <name type="synonym">Tobacco hornworm</name>
    <dbReference type="NCBI Taxonomy" id="7130"/>
    <lineage>
        <taxon>Eukaryota</taxon>
        <taxon>Metazoa</taxon>
        <taxon>Ecdysozoa</taxon>
        <taxon>Arthropoda</taxon>
        <taxon>Hexapoda</taxon>
        <taxon>Insecta</taxon>
        <taxon>Pterygota</taxon>
        <taxon>Neoptera</taxon>
        <taxon>Endopterygota</taxon>
        <taxon>Lepidoptera</taxon>
        <taxon>Glossata</taxon>
        <taxon>Ditrysia</taxon>
        <taxon>Bombycoidea</taxon>
        <taxon>Sphingidae</taxon>
        <taxon>Sphinginae</taxon>
        <taxon>Sphingini</taxon>
        <taxon>Manduca</taxon>
    </lineage>
</organism>
<feature type="domain" description="BPTI/Kunitz inhibitor" evidence="5">
    <location>
        <begin position="23"/>
        <end position="73"/>
    </location>
</feature>
<dbReference type="OrthoDB" id="4473401at2759"/>
<dbReference type="PRINTS" id="PR00759">
    <property type="entry name" value="BASICPTASE"/>
</dbReference>
<keyword evidence="1" id="KW-0646">Protease inhibitor</keyword>
<evidence type="ECO:0000259" key="5">
    <source>
        <dbReference type="PROSITE" id="PS50279"/>
    </source>
</evidence>
<sequence length="74" mass="8333">MKLLYCLLFLCFITLSMSEDPRCSQPIASGVCFGNIEKFGYDIDEHKCVQFVYGGCFGNDNQFDSLEECQAVCP</sequence>
<evidence type="ECO:0000256" key="3">
    <source>
        <dbReference type="ARBA" id="ARBA00023157"/>
    </source>
</evidence>
<accession>A0A922CFM6</accession>
<dbReference type="PANTHER" id="PTHR10083">
    <property type="entry name" value="KUNITZ-TYPE PROTEASE INHIBITOR-RELATED"/>
    <property type="match status" value="1"/>
</dbReference>
<dbReference type="SMART" id="SM00131">
    <property type="entry name" value="KU"/>
    <property type="match status" value="1"/>
</dbReference>
<dbReference type="PANTHER" id="PTHR10083:SF328">
    <property type="entry name" value="TISSUE FACTOR PATHWAY INHIBITOR"/>
    <property type="match status" value="1"/>
</dbReference>
<dbReference type="InterPro" id="IPR050098">
    <property type="entry name" value="TFPI/VKTCI-like"/>
</dbReference>
<dbReference type="GO" id="GO:0005615">
    <property type="term" value="C:extracellular space"/>
    <property type="evidence" value="ECO:0007669"/>
    <property type="project" value="TreeGrafter"/>
</dbReference>
<evidence type="ECO:0000256" key="2">
    <source>
        <dbReference type="ARBA" id="ARBA00022900"/>
    </source>
</evidence>
<dbReference type="EMBL" id="JH668317">
    <property type="protein sequence ID" value="KAG6445189.1"/>
    <property type="molecule type" value="Genomic_DNA"/>
</dbReference>
<feature type="signal peptide" evidence="4">
    <location>
        <begin position="1"/>
        <end position="18"/>
    </location>
</feature>
<dbReference type="SUPFAM" id="SSF57362">
    <property type="entry name" value="BPTI-like"/>
    <property type="match status" value="1"/>
</dbReference>